<evidence type="ECO:0000313" key="2">
    <source>
        <dbReference type="EMBL" id="KAF4304311.1"/>
    </source>
</evidence>
<keyword evidence="3" id="KW-1185">Reference proteome</keyword>
<gene>
    <name evidence="2" type="ORF">GTA08_BOTSDO08483</name>
</gene>
<accession>A0A8H4IN49</accession>
<comment type="caution">
    <text evidence="2">The sequence shown here is derived from an EMBL/GenBank/DDBJ whole genome shotgun (WGS) entry which is preliminary data.</text>
</comment>
<feature type="compositionally biased region" description="Basic and acidic residues" evidence="1">
    <location>
        <begin position="24"/>
        <end position="42"/>
    </location>
</feature>
<dbReference type="AlphaFoldDB" id="A0A8H4IN49"/>
<organism evidence="2 3">
    <name type="scientific">Botryosphaeria dothidea</name>
    <dbReference type="NCBI Taxonomy" id="55169"/>
    <lineage>
        <taxon>Eukaryota</taxon>
        <taxon>Fungi</taxon>
        <taxon>Dikarya</taxon>
        <taxon>Ascomycota</taxon>
        <taxon>Pezizomycotina</taxon>
        <taxon>Dothideomycetes</taxon>
        <taxon>Dothideomycetes incertae sedis</taxon>
        <taxon>Botryosphaeriales</taxon>
        <taxon>Botryosphaeriaceae</taxon>
        <taxon>Botryosphaeria</taxon>
    </lineage>
</organism>
<reference evidence="2" key="1">
    <citation type="submission" date="2020-04" db="EMBL/GenBank/DDBJ databases">
        <title>Genome Assembly and Annotation of Botryosphaeria dothidea sdau 11-99, a Latent Pathogen of Apple Fruit Ring Rot in China.</title>
        <authorList>
            <person name="Yu C."/>
            <person name="Diao Y."/>
            <person name="Lu Q."/>
            <person name="Zhao J."/>
            <person name="Cui S."/>
            <person name="Peng C."/>
            <person name="He B."/>
            <person name="Liu H."/>
        </authorList>
    </citation>
    <scope>NUCLEOTIDE SEQUENCE [LARGE SCALE GENOMIC DNA]</scope>
    <source>
        <strain evidence="2">Sdau11-99</strain>
    </source>
</reference>
<feature type="region of interest" description="Disordered" evidence="1">
    <location>
        <begin position="1"/>
        <end position="53"/>
    </location>
</feature>
<proteinExistence type="predicted"/>
<protein>
    <submittedName>
        <fullName evidence="2">Uncharacterized protein</fullName>
    </submittedName>
</protein>
<name>A0A8H4IN49_9PEZI</name>
<evidence type="ECO:0000313" key="3">
    <source>
        <dbReference type="Proteomes" id="UP000572817"/>
    </source>
</evidence>
<dbReference type="EMBL" id="WWBZ02000051">
    <property type="protein sequence ID" value="KAF4304311.1"/>
    <property type="molecule type" value="Genomic_DNA"/>
</dbReference>
<sequence length="105" mass="11131">MVAVAEARGVGTNGACRQEGSHVPARDRRRRDLPQERPRDGVDTATRSLTATAAQPLPQLLFAGPLSRREASDGVHRNIKTCRGGVGMGVVKSDLRSNLADDTGA</sequence>
<dbReference type="Proteomes" id="UP000572817">
    <property type="component" value="Unassembled WGS sequence"/>
</dbReference>
<evidence type="ECO:0000256" key="1">
    <source>
        <dbReference type="SAM" id="MobiDB-lite"/>
    </source>
</evidence>